<gene>
    <name evidence="1" type="ordered locus">Acav_0998</name>
</gene>
<evidence type="ECO:0000313" key="2">
    <source>
        <dbReference type="Proteomes" id="UP000002482"/>
    </source>
</evidence>
<organism evidence="1 2">
    <name type="scientific">Paracidovorax avenae (strain ATCC 19860 / DSM 7227 / CCUG 15838 / JCM 20985 / LMG 2117 / NCPPB 1011)</name>
    <name type="common">Acidovorax avenae</name>
    <dbReference type="NCBI Taxonomy" id="643561"/>
    <lineage>
        <taxon>Bacteria</taxon>
        <taxon>Pseudomonadati</taxon>
        <taxon>Pseudomonadota</taxon>
        <taxon>Betaproteobacteria</taxon>
        <taxon>Burkholderiales</taxon>
        <taxon>Comamonadaceae</taxon>
        <taxon>Paracidovorax</taxon>
    </lineage>
</organism>
<dbReference type="Proteomes" id="UP000002482">
    <property type="component" value="Chromosome"/>
</dbReference>
<dbReference type="Pfam" id="PF11142">
    <property type="entry name" value="DUF2917"/>
    <property type="match status" value="1"/>
</dbReference>
<name>F0QB58_PARA1</name>
<keyword evidence="2" id="KW-1185">Reference proteome</keyword>
<dbReference type="HOGENOM" id="CLU_1700393_0_0_4"/>
<dbReference type="AlphaFoldDB" id="F0QB58"/>
<protein>
    <recommendedName>
        <fullName evidence="3">DUF2917 domain-containing protein</fullName>
    </recommendedName>
</protein>
<dbReference type="KEGG" id="aaa:Acav_0998"/>
<reference evidence="1" key="1">
    <citation type="submission" date="2011-02" db="EMBL/GenBank/DDBJ databases">
        <title>Complete sequence of Acidovorax avenae subsp. avenae ATCC 19860.</title>
        <authorList>
            <consortium name="US DOE Joint Genome Institute"/>
            <person name="Lucas S."/>
            <person name="Copeland A."/>
            <person name="Lapidus A."/>
            <person name="Cheng J.-F."/>
            <person name="Goodwin L."/>
            <person name="Pitluck S."/>
            <person name="Chertkov O."/>
            <person name="Held B."/>
            <person name="Detter J.C."/>
            <person name="Han C."/>
            <person name="Tapia R."/>
            <person name="Land M."/>
            <person name="Hauser L."/>
            <person name="Kyrpides N."/>
            <person name="Ivanova N."/>
            <person name="Ovchinnikova G."/>
            <person name="Pagani I."/>
            <person name="Gordon S."/>
            <person name="Woyke T."/>
        </authorList>
    </citation>
    <scope>NUCLEOTIDE SEQUENCE</scope>
    <source>
        <strain evidence="1">ATCC 19860</strain>
    </source>
</reference>
<accession>F0QB58</accession>
<evidence type="ECO:0000313" key="1">
    <source>
        <dbReference type="EMBL" id="ADX44920.1"/>
    </source>
</evidence>
<proteinExistence type="predicted"/>
<evidence type="ECO:0008006" key="3">
    <source>
        <dbReference type="Google" id="ProtNLM"/>
    </source>
</evidence>
<dbReference type="InterPro" id="IPR021317">
    <property type="entry name" value="DUF2917"/>
</dbReference>
<dbReference type="SUPFAM" id="SSF51182">
    <property type="entry name" value="RmlC-like cupins"/>
    <property type="match status" value="1"/>
</dbReference>
<sequence>MPGNAGNTDATRPASVLVHLPRACGCHPPPGAGTVDGMNSATASAPLALLRRLAPRPAKAPRTLVATLAPGDPVHPLDCAPGCRATLQVLAGIAWVTQDGDGDDWFLEAGQRLVLPGPGRLYVSAEGSAPLRLRWVVDPASPQDGTAGTVRAAA</sequence>
<dbReference type="EMBL" id="CP002521">
    <property type="protein sequence ID" value="ADX44920.1"/>
    <property type="molecule type" value="Genomic_DNA"/>
</dbReference>
<dbReference type="InterPro" id="IPR011051">
    <property type="entry name" value="RmlC_Cupin_sf"/>
</dbReference>